<dbReference type="InterPro" id="IPR002589">
    <property type="entry name" value="Macro_dom"/>
</dbReference>
<dbReference type="Gene3D" id="3.40.220.10">
    <property type="entry name" value="Leucine Aminopeptidase, subunit E, domain 1"/>
    <property type="match status" value="1"/>
</dbReference>
<organism evidence="1 2">
    <name type="scientific">Capsulimonas corticalis</name>
    <dbReference type="NCBI Taxonomy" id="2219043"/>
    <lineage>
        <taxon>Bacteria</taxon>
        <taxon>Bacillati</taxon>
        <taxon>Armatimonadota</taxon>
        <taxon>Armatimonadia</taxon>
        <taxon>Capsulimonadales</taxon>
        <taxon>Capsulimonadaceae</taxon>
        <taxon>Capsulimonas</taxon>
    </lineage>
</organism>
<keyword evidence="2" id="KW-1185">Reference proteome</keyword>
<dbReference type="PROSITE" id="PS51154">
    <property type="entry name" value="MACRO"/>
    <property type="match status" value="1"/>
</dbReference>
<dbReference type="RefSeq" id="WP_119324498.1">
    <property type="nucleotide sequence ID" value="NZ_AP025739.1"/>
</dbReference>
<sequence>MQIHKTEVEVVRGSVTDQEVDAIVNAANTSMQGGGGIDGRIHRAAGPALMEELRRVAPHGAKTGVVVVTGAHKLPQKYIFHTAGPVWNGGKSGESEKLTSSYRGCLEAADKLGLSSIAYCSISTGVYRYPLDLAAQVCISTIQEYLLSHPETRLRRIVLAMFGPAEFDVFAQALARPLQES</sequence>
<evidence type="ECO:0000313" key="2">
    <source>
        <dbReference type="Proteomes" id="UP000287394"/>
    </source>
</evidence>
<dbReference type="KEGG" id="ccot:CCAX7_40510"/>
<dbReference type="PANTHER" id="PTHR11106">
    <property type="entry name" value="GANGLIOSIDE INDUCED DIFFERENTIATION ASSOCIATED PROTEIN 2-RELATED"/>
    <property type="match status" value="1"/>
</dbReference>
<evidence type="ECO:0000313" key="1">
    <source>
        <dbReference type="EMBL" id="BDI32000.1"/>
    </source>
</evidence>
<accession>A0A402D4P2</accession>
<reference evidence="1 2" key="1">
    <citation type="journal article" date="2019" name="Int. J. Syst. Evol. Microbiol.">
        <title>Capsulimonas corticalis gen. nov., sp. nov., an aerobic capsulated bacterium, of a novel bacterial order, Capsulimonadales ord. nov., of the class Armatimonadia of the phylum Armatimonadetes.</title>
        <authorList>
            <person name="Li J."/>
            <person name="Kudo C."/>
            <person name="Tonouchi A."/>
        </authorList>
    </citation>
    <scope>NUCLEOTIDE SEQUENCE [LARGE SCALE GENOMIC DNA]</scope>
    <source>
        <strain evidence="1 2">AX-7</strain>
    </source>
</reference>
<dbReference type="SUPFAM" id="SSF52949">
    <property type="entry name" value="Macro domain-like"/>
    <property type="match status" value="1"/>
</dbReference>
<dbReference type="InterPro" id="IPR043472">
    <property type="entry name" value="Macro_dom-like"/>
</dbReference>
<dbReference type="SMART" id="SM00506">
    <property type="entry name" value="A1pp"/>
    <property type="match status" value="1"/>
</dbReference>
<dbReference type="Pfam" id="PF01661">
    <property type="entry name" value="Macro"/>
    <property type="match status" value="1"/>
</dbReference>
<proteinExistence type="predicted"/>
<name>A0A402D4P2_9BACT</name>
<dbReference type="Proteomes" id="UP000287394">
    <property type="component" value="Chromosome"/>
</dbReference>
<dbReference type="OrthoDB" id="6194521at2"/>
<gene>
    <name evidence="1" type="ORF">CCAX7_40510</name>
</gene>
<dbReference type="EMBL" id="AP025739">
    <property type="protein sequence ID" value="BDI32000.1"/>
    <property type="molecule type" value="Genomic_DNA"/>
</dbReference>
<dbReference type="PANTHER" id="PTHR11106:SF27">
    <property type="entry name" value="MACRO DOMAIN-CONTAINING PROTEIN"/>
    <property type="match status" value="1"/>
</dbReference>
<dbReference type="AlphaFoldDB" id="A0A402D4P2"/>
<protein>
    <submittedName>
        <fullName evidence="1">O-acetyl-ADP-ribose deacetylase</fullName>
    </submittedName>
</protein>